<proteinExistence type="predicted"/>
<evidence type="ECO:0000313" key="3">
    <source>
        <dbReference type="Proteomes" id="UP000007030"/>
    </source>
</evidence>
<dbReference type="RefSeq" id="WP_013703412.1">
    <property type="nucleotide sequence ID" value="NC_015387.1"/>
</dbReference>
<dbReference type="HOGENOM" id="CLU_062630_1_0_0"/>
<organism evidence="2 3">
    <name type="scientific">Marinithermus hydrothermalis (strain DSM 14884 / JCM 11576 / T1)</name>
    <dbReference type="NCBI Taxonomy" id="869210"/>
    <lineage>
        <taxon>Bacteria</taxon>
        <taxon>Thermotogati</taxon>
        <taxon>Deinococcota</taxon>
        <taxon>Deinococci</taxon>
        <taxon>Thermales</taxon>
        <taxon>Thermaceae</taxon>
        <taxon>Marinithermus</taxon>
    </lineage>
</organism>
<protein>
    <submittedName>
        <fullName evidence="2">Leucyl aminopeptidase</fullName>
    </submittedName>
</protein>
<dbReference type="EMBL" id="CP002630">
    <property type="protein sequence ID" value="AEB11360.1"/>
    <property type="molecule type" value="Genomic_DNA"/>
</dbReference>
<dbReference type="OrthoDB" id="9803993at2"/>
<keyword evidence="2" id="KW-0378">Hydrolase</keyword>
<dbReference type="AlphaFoldDB" id="F2NQ49"/>
<name>F2NQ49_MARHT</name>
<dbReference type="InterPro" id="IPR052170">
    <property type="entry name" value="M29_Exopeptidase"/>
</dbReference>
<dbReference type="eggNOG" id="COG2309">
    <property type="taxonomic scope" value="Bacteria"/>
</dbReference>
<keyword evidence="2" id="KW-0031">Aminopeptidase</keyword>
<gene>
    <name evidence="2" type="ordered locus">Marky_0610</name>
</gene>
<dbReference type="GO" id="GO:0046872">
    <property type="term" value="F:metal ion binding"/>
    <property type="evidence" value="ECO:0007669"/>
    <property type="project" value="UniProtKB-KW"/>
</dbReference>
<keyword evidence="2" id="KW-0645">Protease</keyword>
<dbReference type="SUPFAM" id="SSF144052">
    <property type="entry name" value="Thermophilic metalloprotease-like"/>
    <property type="match status" value="1"/>
</dbReference>
<accession>F2NQ49</accession>
<dbReference type="PANTHER" id="PTHR34448">
    <property type="entry name" value="AMINOPEPTIDASE"/>
    <property type="match status" value="1"/>
</dbReference>
<evidence type="ECO:0000256" key="1">
    <source>
        <dbReference type="ARBA" id="ARBA00022723"/>
    </source>
</evidence>
<dbReference type="InterPro" id="IPR058739">
    <property type="entry name" value="NicX"/>
</dbReference>
<dbReference type="GO" id="GO:0004177">
    <property type="term" value="F:aminopeptidase activity"/>
    <property type="evidence" value="ECO:0007669"/>
    <property type="project" value="UniProtKB-KW"/>
</dbReference>
<sequence length="336" mass="36621">MNRQRIIDAIALAQRIVRHHLAVQPGENVLIVADPETETDIYLALAGSVQAVGAEYTVALMPTRGQERATRLTRPIERALEEVDVLIGVTRASGAPTYAPRVAELLAQRRIRALSMVMRDLDNYLKGAATADYEALEALGQRVAQLWSQAEEIRIQTRAGTDFRAGVTKEPVMGQVVIVECGLAREPGREAAFSDGEVSQRPRTGTSQGVLVVDGPVAGLKGMDPFILEVEAGRVVRLEGGGHRVRQLEAVFRSLPCARHIAEVGIGLNPNALRNGDFEEEKKALGNVHVALGSDLFYGGTHECGLHWDMVLYDASVWLDDLLLFKDGKLMIDETA</sequence>
<dbReference type="Pfam" id="PF26233">
    <property type="entry name" value="NicX"/>
    <property type="match status" value="1"/>
</dbReference>
<reference evidence="2 3" key="1">
    <citation type="journal article" date="2012" name="Stand. Genomic Sci.">
        <title>Complete genome sequence of the aerobic, heterotroph Marinithermus hydrothermalis type strain (T1(T)) from a deep-sea hydrothermal vent chimney.</title>
        <authorList>
            <person name="Copeland A."/>
            <person name="Gu W."/>
            <person name="Yasawong M."/>
            <person name="Lapidus A."/>
            <person name="Lucas S."/>
            <person name="Deshpande S."/>
            <person name="Pagani I."/>
            <person name="Tapia R."/>
            <person name="Cheng J.F."/>
            <person name="Goodwin L.A."/>
            <person name="Pitluck S."/>
            <person name="Liolios K."/>
            <person name="Ivanova N."/>
            <person name="Mavromatis K."/>
            <person name="Mikhailova N."/>
            <person name="Pati A."/>
            <person name="Chen A."/>
            <person name="Palaniappan K."/>
            <person name="Land M."/>
            <person name="Pan C."/>
            <person name="Brambilla E.M."/>
            <person name="Rohde M."/>
            <person name="Tindall B.J."/>
            <person name="Sikorski J."/>
            <person name="Goker M."/>
            <person name="Detter J.C."/>
            <person name="Bristow J."/>
            <person name="Eisen J.A."/>
            <person name="Markowitz V."/>
            <person name="Hugenholtz P."/>
            <person name="Kyrpides N.C."/>
            <person name="Klenk H.P."/>
            <person name="Woyke T."/>
        </authorList>
    </citation>
    <scope>NUCLEOTIDE SEQUENCE [LARGE SCALE GENOMIC DNA]</scope>
    <source>
        <strain evidence="3">DSM 14884 / JCM 11576 / T1</strain>
    </source>
</reference>
<evidence type="ECO:0000313" key="2">
    <source>
        <dbReference type="EMBL" id="AEB11360.1"/>
    </source>
</evidence>
<dbReference type="PANTHER" id="PTHR34448:SF1">
    <property type="entry name" value="BLL6088 PROTEIN"/>
    <property type="match status" value="1"/>
</dbReference>
<keyword evidence="1" id="KW-0479">Metal-binding</keyword>
<dbReference type="STRING" id="869210.Marky_0610"/>
<keyword evidence="3" id="KW-1185">Reference proteome</keyword>
<dbReference type="KEGG" id="mhd:Marky_0610"/>
<dbReference type="Proteomes" id="UP000007030">
    <property type="component" value="Chromosome"/>
</dbReference>